<keyword evidence="6 11" id="KW-1133">Transmembrane helix</keyword>
<evidence type="ECO:0000256" key="6">
    <source>
        <dbReference type="ARBA" id="ARBA00022989"/>
    </source>
</evidence>
<evidence type="ECO:0000256" key="11">
    <source>
        <dbReference type="SAM" id="Phobius"/>
    </source>
</evidence>
<keyword evidence="4 9" id="KW-0812">Transmembrane</keyword>
<evidence type="ECO:0000256" key="2">
    <source>
        <dbReference type="ARBA" id="ARBA00006375"/>
    </source>
</evidence>
<evidence type="ECO:0000256" key="4">
    <source>
        <dbReference type="ARBA" id="ARBA00022692"/>
    </source>
</evidence>
<feature type="transmembrane region" description="Helical" evidence="11">
    <location>
        <begin position="279"/>
        <end position="301"/>
    </location>
</feature>
<sequence length="304" mass="32919">MHALVHFGNEGWLVSTCTWMTEEYVHTVVAGTISGAAGVLLEYPLDTIKVRLQMGGGRYTGYFNCASRMIQEEGTLSLYSGVSTRIVGSAFEHAVVFSSYKWTLRAVGTDEQHPRVWQIALGGVGGGAMSTVLLTPLELVKCRMQVANVQPGAKWRNGSVADCAASIVREGGLTALYKGGLAMLAREIPGTAAYCGTYDKLKEFLTPEGGSTANLSIWSLMFAGGCSGVAFWTIFFPADVAKTRMQVDPAFAKVGFLEALRRIYIEGGMRLLYRGWTGTAVRAFPSNALIFAVFDLTMYALTRD</sequence>
<accession>A0A3L6LA46</accession>
<proteinExistence type="inferred from homology"/>
<dbReference type="EMBL" id="QSBY01000004">
    <property type="protein sequence ID" value="RHW72956.1"/>
    <property type="molecule type" value="Genomic_DNA"/>
</dbReference>
<keyword evidence="5" id="KW-0677">Repeat</keyword>
<evidence type="ECO:0000313" key="12">
    <source>
        <dbReference type="EMBL" id="RHW72956.1"/>
    </source>
</evidence>
<dbReference type="GO" id="GO:0000064">
    <property type="term" value="F:L-ornithine transmembrane transporter activity"/>
    <property type="evidence" value="ECO:0007669"/>
    <property type="project" value="TreeGrafter"/>
</dbReference>
<keyword evidence="3 10" id="KW-0813">Transport</keyword>
<dbReference type="AlphaFoldDB" id="A0A3L6LA46"/>
<reference evidence="12 13" key="1">
    <citation type="submission" date="2018-09" db="EMBL/GenBank/DDBJ databases">
        <title>whole genome sequence of T. equiperdum IVM-t1 strain.</title>
        <authorList>
            <person name="Suganuma K."/>
        </authorList>
    </citation>
    <scope>NUCLEOTIDE SEQUENCE [LARGE SCALE GENOMIC DNA]</scope>
    <source>
        <strain evidence="12 13">IVM-t1</strain>
    </source>
</reference>
<evidence type="ECO:0000256" key="9">
    <source>
        <dbReference type="PROSITE-ProRule" id="PRU00282"/>
    </source>
</evidence>
<dbReference type="PROSITE" id="PS50920">
    <property type="entry name" value="SOLCAR"/>
    <property type="match status" value="3"/>
</dbReference>
<dbReference type="FunFam" id="1.50.40.10:FF:000099">
    <property type="entry name" value="Mitochondrial carrier protein"/>
    <property type="match status" value="1"/>
</dbReference>
<feature type="transmembrane region" description="Helical" evidence="11">
    <location>
        <begin position="215"/>
        <end position="236"/>
    </location>
</feature>
<dbReference type="GO" id="GO:1990575">
    <property type="term" value="P:mitochondrial L-ornithine transmembrane transport"/>
    <property type="evidence" value="ECO:0007669"/>
    <property type="project" value="TreeGrafter"/>
</dbReference>
<comment type="subcellular location">
    <subcellularLocation>
        <location evidence="1">Mitochondrion membrane</location>
        <topology evidence="1">Multi-pass membrane protein</topology>
    </subcellularLocation>
</comment>
<feature type="repeat" description="Solcar" evidence="9">
    <location>
        <begin position="22"/>
        <end position="106"/>
    </location>
</feature>
<keyword evidence="8 9" id="KW-0472">Membrane</keyword>
<evidence type="ECO:0000313" key="13">
    <source>
        <dbReference type="Proteomes" id="UP000266743"/>
    </source>
</evidence>
<organism evidence="12 13">
    <name type="scientific">Trypanosoma brucei equiperdum</name>
    <dbReference type="NCBI Taxonomy" id="630700"/>
    <lineage>
        <taxon>Eukaryota</taxon>
        <taxon>Discoba</taxon>
        <taxon>Euglenozoa</taxon>
        <taxon>Kinetoplastea</taxon>
        <taxon>Metakinetoplastina</taxon>
        <taxon>Trypanosomatida</taxon>
        <taxon>Trypanosomatidae</taxon>
        <taxon>Trypanosoma</taxon>
    </lineage>
</organism>
<evidence type="ECO:0000256" key="7">
    <source>
        <dbReference type="ARBA" id="ARBA00023128"/>
    </source>
</evidence>
<dbReference type="Gene3D" id="1.50.40.10">
    <property type="entry name" value="Mitochondrial carrier domain"/>
    <property type="match status" value="1"/>
</dbReference>
<name>A0A3L6LA46_9TRYP</name>
<dbReference type="PANTHER" id="PTHR45624:SF12">
    <property type="entry name" value="MITOCHONDRIAL ORNITHINE TRANSPORTER 1"/>
    <property type="match status" value="1"/>
</dbReference>
<dbReference type="InterPro" id="IPR018108">
    <property type="entry name" value="MCP_transmembrane"/>
</dbReference>
<evidence type="ECO:0000256" key="10">
    <source>
        <dbReference type="RuleBase" id="RU000488"/>
    </source>
</evidence>
<feature type="repeat" description="Solcar" evidence="9">
    <location>
        <begin position="215"/>
        <end position="300"/>
    </location>
</feature>
<gene>
    <name evidence="12" type="primary">MCP24</name>
    <name evidence="12" type="ORF">DPX39_040059800</name>
</gene>
<dbReference type="PANTHER" id="PTHR45624">
    <property type="entry name" value="MITOCHONDRIAL BASIC AMINO ACIDS TRANSPORTER-RELATED"/>
    <property type="match status" value="1"/>
</dbReference>
<dbReference type="Proteomes" id="UP000266743">
    <property type="component" value="Chromosome 4"/>
</dbReference>
<protein>
    <submittedName>
        <fullName evidence="12">Mitochondrial carrier protein</fullName>
    </submittedName>
</protein>
<dbReference type="InterPro" id="IPR023395">
    <property type="entry name" value="MCP_dom_sf"/>
</dbReference>
<feature type="repeat" description="Solcar" evidence="9">
    <location>
        <begin position="114"/>
        <end position="204"/>
    </location>
</feature>
<keyword evidence="7" id="KW-0496">Mitochondrion</keyword>
<dbReference type="GO" id="GO:0031966">
    <property type="term" value="C:mitochondrial membrane"/>
    <property type="evidence" value="ECO:0007669"/>
    <property type="project" value="UniProtKB-SubCell"/>
</dbReference>
<comment type="caution">
    <text evidence="12">The sequence shown here is derived from an EMBL/GenBank/DDBJ whole genome shotgun (WGS) entry which is preliminary data.</text>
</comment>
<dbReference type="InterPro" id="IPR050567">
    <property type="entry name" value="Mitochondrial_Carrier"/>
</dbReference>
<evidence type="ECO:0000256" key="5">
    <source>
        <dbReference type="ARBA" id="ARBA00022737"/>
    </source>
</evidence>
<evidence type="ECO:0000256" key="1">
    <source>
        <dbReference type="ARBA" id="ARBA00004225"/>
    </source>
</evidence>
<comment type="similarity">
    <text evidence="2 10">Belongs to the mitochondrial carrier (TC 2.A.29) family.</text>
</comment>
<evidence type="ECO:0000256" key="3">
    <source>
        <dbReference type="ARBA" id="ARBA00022448"/>
    </source>
</evidence>
<dbReference type="Pfam" id="PF00153">
    <property type="entry name" value="Mito_carr"/>
    <property type="match status" value="3"/>
</dbReference>
<evidence type="ECO:0000256" key="8">
    <source>
        <dbReference type="ARBA" id="ARBA00023136"/>
    </source>
</evidence>
<dbReference type="SUPFAM" id="SSF103506">
    <property type="entry name" value="Mitochondrial carrier"/>
    <property type="match status" value="1"/>
</dbReference>